<comment type="caution">
    <text evidence="2">The sequence shown here is derived from an EMBL/GenBank/DDBJ whole genome shotgun (WGS) entry which is preliminary data.</text>
</comment>
<accession>A0ABS9BK20</accession>
<feature type="transmembrane region" description="Helical" evidence="1">
    <location>
        <begin position="328"/>
        <end position="345"/>
    </location>
</feature>
<feature type="transmembrane region" description="Helical" evidence="1">
    <location>
        <begin position="15"/>
        <end position="35"/>
    </location>
</feature>
<organism evidence="2 3">
    <name type="scientific">Flavihumibacter fluminis</name>
    <dbReference type="NCBI Taxonomy" id="2909236"/>
    <lineage>
        <taxon>Bacteria</taxon>
        <taxon>Pseudomonadati</taxon>
        <taxon>Bacteroidota</taxon>
        <taxon>Chitinophagia</taxon>
        <taxon>Chitinophagales</taxon>
        <taxon>Chitinophagaceae</taxon>
        <taxon>Flavihumibacter</taxon>
    </lineage>
</organism>
<dbReference type="PANTHER" id="PTHR43044">
    <property type="match status" value="1"/>
</dbReference>
<gene>
    <name evidence="2" type="ORF">L0U88_13060</name>
</gene>
<dbReference type="PANTHER" id="PTHR43044:SF1">
    <property type="entry name" value="QUINOL:CYTOCHROME C OXIDOREDUCTASE QUINONE-BINDING SUBUNIT 2"/>
    <property type="match status" value="1"/>
</dbReference>
<keyword evidence="1" id="KW-0812">Transmembrane</keyword>
<feature type="transmembrane region" description="Helical" evidence="1">
    <location>
        <begin position="304"/>
        <end position="321"/>
    </location>
</feature>
<name>A0ABS9BK20_9BACT</name>
<dbReference type="RefSeq" id="WP_234866512.1">
    <property type="nucleotide sequence ID" value="NZ_JAKEVY010000003.1"/>
</dbReference>
<evidence type="ECO:0000313" key="2">
    <source>
        <dbReference type="EMBL" id="MCF1715560.1"/>
    </source>
</evidence>
<proteinExistence type="predicted"/>
<dbReference type="EMBL" id="JAKEVY010000003">
    <property type="protein sequence ID" value="MCF1715560.1"/>
    <property type="molecule type" value="Genomic_DNA"/>
</dbReference>
<feature type="transmembrane region" description="Helical" evidence="1">
    <location>
        <begin position="185"/>
        <end position="207"/>
    </location>
</feature>
<evidence type="ECO:0000313" key="3">
    <source>
        <dbReference type="Proteomes" id="UP001200145"/>
    </source>
</evidence>
<keyword evidence="1" id="KW-0472">Membrane</keyword>
<feature type="transmembrane region" description="Helical" evidence="1">
    <location>
        <begin position="88"/>
        <end position="112"/>
    </location>
</feature>
<evidence type="ECO:0000256" key="1">
    <source>
        <dbReference type="SAM" id="Phobius"/>
    </source>
</evidence>
<keyword evidence="3" id="KW-1185">Reference proteome</keyword>
<reference evidence="2 3" key="1">
    <citation type="submission" date="2022-01" db="EMBL/GenBank/DDBJ databases">
        <title>Flavihumibacter sp. nov., isolated from sediment of a river.</title>
        <authorList>
            <person name="Liu H."/>
        </authorList>
    </citation>
    <scope>NUCLEOTIDE SEQUENCE [LARGE SCALE GENOMIC DNA]</scope>
    <source>
        <strain evidence="2 3">RY-1</strain>
    </source>
</reference>
<sequence>MSFREQFEIPAKYKMWSLILMAVGLVSILVGYFIYGQGDEHAVARFWAVLLYNSVYFLLIVNAAMFFICATTLAMGGWQMSFRRVAEAISTAVIPIGIITGVILIALVVGHQHHIYHWITPDPNDHILMGKIGFLNPTFFIVWTSLTLLGWIFLGAKMRSVSREIDNGGPLSAEQGKKYIFKNTIWGSLYLVWFGLTVASTVPWLWFMSIDAHWYSTMYSWYTFASSFVAGMALITLFVIYLKNQGYLELVNQEHLHDLGKFMFAFSVFWTYLWFSQYMLIWYANIPEETVYFKHRVQGPYRGIFFLNLIINFIAPLLILMRRSSKRNYTLLVFMSVLIIFGHWIDFYQMVIASVSKEHVELGLFDFGVAAGFIGLIMWATGNALSKHSLINRNHPFLKESIIHHT</sequence>
<dbReference type="Proteomes" id="UP001200145">
    <property type="component" value="Unassembled WGS sequence"/>
</dbReference>
<feature type="transmembrane region" description="Helical" evidence="1">
    <location>
        <begin position="219"/>
        <end position="242"/>
    </location>
</feature>
<feature type="transmembrane region" description="Helical" evidence="1">
    <location>
        <begin position="365"/>
        <end position="385"/>
    </location>
</feature>
<feature type="transmembrane region" description="Helical" evidence="1">
    <location>
        <begin position="55"/>
        <end position="76"/>
    </location>
</feature>
<feature type="transmembrane region" description="Helical" evidence="1">
    <location>
        <begin position="132"/>
        <end position="154"/>
    </location>
</feature>
<keyword evidence="1" id="KW-1133">Transmembrane helix</keyword>
<feature type="transmembrane region" description="Helical" evidence="1">
    <location>
        <begin position="262"/>
        <end position="284"/>
    </location>
</feature>
<protein>
    <submittedName>
        <fullName evidence="2">Quinol:cytochrome C oxidoreductase</fullName>
    </submittedName>
</protein>